<evidence type="ECO:0000313" key="1">
    <source>
        <dbReference type="EMBL" id="JAH82597.1"/>
    </source>
</evidence>
<organism evidence="1">
    <name type="scientific">Anguilla anguilla</name>
    <name type="common">European freshwater eel</name>
    <name type="synonym">Muraena anguilla</name>
    <dbReference type="NCBI Taxonomy" id="7936"/>
    <lineage>
        <taxon>Eukaryota</taxon>
        <taxon>Metazoa</taxon>
        <taxon>Chordata</taxon>
        <taxon>Craniata</taxon>
        <taxon>Vertebrata</taxon>
        <taxon>Euteleostomi</taxon>
        <taxon>Actinopterygii</taxon>
        <taxon>Neopterygii</taxon>
        <taxon>Teleostei</taxon>
        <taxon>Anguilliformes</taxon>
        <taxon>Anguillidae</taxon>
        <taxon>Anguilla</taxon>
    </lineage>
</organism>
<dbReference type="EMBL" id="GBXM01025980">
    <property type="protein sequence ID" value="JAH82597.1"/>
    <property type="molecule type" value="Transcribed_RNA"/>
</dbReference>
<reference evidence="1" key="2">
    <citation type="journal article" date="2015" name="Fish Shellfish Immunol.">
        <title>Early steps in the European eel (Anguilla anguilla)-Vibrio vulnificus interaction in the gills: Role of the RtxA13 toxin.</title>
        <authorList>
            <person name="Callol A."/>
            <person name="Pajuelo D."/>
            <person name="Ebbesson L."/>
            <person name="Teles M."/>
            <person name="MacKenzie S."/>
            <person name="Amaro C."/>
        </authorList>
    </citation>
    <scope>NUCLEOTIDE SEQUENCE</scope>
</reference>
<reference evidence="1" key="1">
    <citation type="submission" date="2014-11" db="EMBL/GenBank/DDBJ databases">
        <authorList>
            <person name="Amaro Gonzalez C."/>
        </authorList>
    </citation>
    <scope>NUCLEOTIDE SEQUENCE</scope>
</reference>
<proteinExistence type="predicted"/>
<protein>
    <submittedName>
        <fullName evidence="1">Uncharacterized protein</fullName>
    </submittedName>
</protein>
<sequence length="33" mass="3931">MFASTVLDPVCPYHPLHFSYFFFYISDRTVLCI</sequence>
<dbReference type="AlphaFoldDB" id="A0A0E9VWZ3"/>
<name>A0A0E9VWZ3_ANGAN</name>
<accession>A0A0E9VWZ3</accession>